<sequence length="150" mass="14866">MASPDTANAAVAIVAANAAAPGIEALAGAWDMVSSGEGSGLFLARRDGERLVHLFCPAGDDDLLVNVPGFRPVGSEERMSLGAGGAVVALVADPAGDPLRGGVTGVGPVPTELAAILAGRPAINYGAQTNGPHPAPPAEMARDFVIACTD</sequence>
<name>A0A396RPG2_9SPHN</name>
<protein>
    <submittedName>
        <fullName evidence="1">Uncharacterized protein</fullName>
    </submittedName>
</protein>
<accession>A0A396RPG2</accession>
<dbReference type="Proteomes" id="UP000266693">
    <property type="component" value="Unassembled WGS sequence"/>
</dbReference>
<evidence type="ECO:0000313" key="2">
    <source>
        <dbReference type="Proteomes" id="UP000266693"/>
    </source>
</evidence>
<dbReference type="OrthoDB" id="5489750at2"/>
<reference evidence="1 2" key="1">
    <citation type="submission" date="2018-08" db="EMBL/GenBank/DDBJ databases">
        <title>The multiple taxonomic identification of Sphingomonas gilva.</title>
        <authorList>
            <person name="Zhu D."/>
            <person name="Zheng S."/>
        </authorList>
    </citation>
    <scope>NUCLEOTIDE SEQUENCE [LARGE SCALE GENOMIC DNA]</scope>
    <source>
        <strain evidence="1 2">ZDH117</strain>
    </source>
</reference>
<keyword evidence="2" id="KW-1185">Reference proteome</keyword>
<organism evidence="1 2">
    <name type="scientific">Sphingomonas gilva</name>
    <dbReference type="NCBI Taxonomy" id="2305907"/>
    <lineage>
        <taxon>Bacteria</taxon>
        <taxon>Pseudomonadati</taxon>
        <taxon>Pseudomonadota</taxon>
        <taxon>Alphaproteobacteria</taxon>
        <taxon>Sphingomonadales</taxon>
        <taxon>Sphingomonadaceae</taxon>
        <taxon>Sphingomonas</taxon>
    </lineage>
</organism>
<proteinExistence type="predicted"/>
<evidence type="ECO:0000313" key="1">
    <source>
        <dbReference type="EMBL" id="RHW17716.1"/>
    </source>
</evidence>
<dbReference type="EMBL" id="QWLV01000003">
    <property type="protein sequence ID" value="RHW17716.1"/>
    <property type="molecule type" value="Genomic_DNA"/>
</dbReference>
<dbReference type="AlphaFoldDB" id="A0A396RPG2"/>
<comment type="caution">
    <text evidence="1">The sequence shown here is derived from an EMBL/GenBank/DDBJ whole genome shotgun (WGS) entry which is preliminary data.</text>
</comment>
<dbReference type="RefSeq" id="WP_118863981.1">
    <property type="nucleotide sequence ID" value="NZ_QWLV01000003.1"/>
</dbReference>
<gene>
    <name evidence="1" type="ORF">D1610_09795</name>
</gene>